<protein>
    <submittedName>
        <fullName evidence="1">Uncharacterized protein</fullName>
    </submittedName>
</protein>
<reference evidence="1" key="1">
    <citation type="submission" date="2014-11" db="EMBL/GenBank/DDBJ databases">
        <authorList>
            <person name="Amaro Gonzalez C."/>
        </authorList>
    </citation>
    <scope>NUCLEOTIDE SEQUENCE</scope>
</reference>
<accession>A0A0E9UA72</accession>
<reference evidence="1" key="2">
    <citation type="journal article" date="2015" name="Fish Shellfish Immunol.">
        <title>Early steps in the European eel (Anguilla anguilla)-Vibrio vulnificus interaction in the gills: Role of the RtxA13 toxin.</title>
        <authorList>
            <person name="Callol A."/>
            <person name="Pajuelo D."/>
            <person name="Ebbesson L."/>
            <person name="Teles M."/>
            <person name="MacKenzie S."/>
            <person name="Amaro C."/>
        </authorList>
    </citation>
    <scope>NUCLEOTIDE SEQUENCE</scope>
</reference>
<proteinExistence type="predicted"/>
<organism evidence="1">
    <name type="scientific">Anguilla anguilla</name>
    <name type="common">European freshwater eel</name>
    <name type="synonym">Muraena anguilla</name>
    <dbReference type="NCBI Taxonomy" id="7936"/>
    <lineage>
        <taxon>Eukaryota</taxon>
        <taxon>Metazoa</taxon>
        <taxon>Chordata</taxon>
        <taxon>Craniata</taxon>
        <taxon>Vertebrata</taxon>
        <taxon>Euteleostomi</taxon>
        <taxon>Actinopterygii</taxon>
        <taxon>Neopterygii</taxon>
        <taxon>Teleostei</taxon>
        <taxon>Anguilliformes</taxon>
        <taxon>Anguillidae</taxon>
        <taxon>Anguilla</taxon>
    </lineage>
</organism>
<evidence type="ECO:0000313" key="1">
    <source>
        <dbReference type="EMBL" id="JAH62080.1"/>
    </source>
</evidence>
<dbReference type="AlphaFoldDB" id="A0A0E9UA72"/>
<sequence length="106" mass="12557">MPVPWTGIHCDRKLLPAPDTKGKNFFCNYNFVHKKNFYYMGVKWSLFPIPISKTGKFTKHLTSEINQKSWVHFHRSLKFKQRGNTFWCHINQANRLSDHSRASCDL</sequence>
<dbReference type="EMBL" id="GBXM01046497">
    <property type="protein sequence ID" value="JAH62080.1"/>
    <property type="molecule type" value="Transcribed_RNA"/>
</dbReference>
<name>A0A0E9UA72_ANGAN</name>